<proteinExistence type="predicted"/>
<dbReference type="InterPro" id="IPR000835">
    <property type="entry name" value="HTH_MarR-typ"/>
</dbReference>
<dbReference type="OrthoDB" id="6196575at2"/>
<dbReference type="STRING" id="1122206.SAMN02745753_02046"/>
<keyword evidence="6" id="KW-1185">Reference proteome</keyword>
<feature type="domain" description="HTH marR-type" evidence="4">
    <location>
        <begin position="5"/>
        <end position="139"/>
    </location>
</feature>
<accession>A0A1M5C0S9</accession>
<dbReference type="Proteomes" id="UP000184517">
    <property type="component" value="Unassembled WGS sequence"/>
</dbReference>
<evidence type="ECO:0000313" key="6">
    <source>
        <dbReference type="Proteomes" id="UP000184517"/>
    </source>
</evidence>
<dbReference type="EMBL" id="FQVF01000008">
    <property type="protein sequence ID" value="SHF48270.1"/>
    <property type="molecule type" value="Genomic_DNA"/>
</dbReference>
<evidence type="ECO:0000256" key="2">
    <source>
        <dbReference type="ARBA" id="ARBA00023125"/>
    </source>
</evidence>
<dbReference type="SMART" id="SM00347">
    <property type="entry name" value="HTH_MARR"/>
    <property type="match status" value="1"/>
</dbReference>
<protein>
    <submittedName>
        <fullName evidence="5">DNA-binding transcriptional regulator, MarR family</fullName>
    </submittedName>
</protein>
<evidence type="ECO:0000259" key="4">
    <source>
        <dbReference type="PROSITE" id="PS50995"/>
    </source>
</evidence>
<keyword evidence="2 5" id="KW-0238">DNA-binding</keyword>
<dbReference type="AlphaFoldDB" id="A0A1M5C0S9"/>
<reference evidence="6" key="1">
    <citation type="submission" date="2016-11" db="EMBL/GenBank/DDBJ databases">
        <authorList>
            <person name="Varghese N."/>
            <person name="Submissions S."/>
        </authorList>
    </citation>
    <scope>NUCLEOTIDE SEQUENCE [LARGE SCALE GENOMIC DNA]</scope>
    <source>
        <strain evidence="6">DSM 16579</strain>
    </source>
</reference>
<name>A0A1M5C0S9_9GAMM</name>
<dbReference type="SUPFAM" id="SSF46785">
    <property type="entry name" value="Winged helix' DNA-binding domain"/>
    <property type="match status" value="1"/>
</dbReference>
<dbReference type="GO" id="GO:0003677">
    <property type="term" value="F:DNA binding"/>
    <property type="evidence" value="ECO:0007669"/>
    <property type="project" value="UniProtKB-KW"/>
</dbReference>
<sequence>MQHYESELQTLLINTIGGLKASMKNIMKEKGLPLSPLYFMILKHIHETENCTANYLADITERDKGQVTRLVQEVVNQELVIKTQNPHDKRSQFLLLTEKGLGFYQQLAKADKAVLKEMRADVSDEELKKFLEIGAKMLTNLHAINDKV</sequence>
<dbReference type="Gene3D" id="1.10.10.10">
    <property type="entry name" value="Winged helix-like DNA-binding domain superfamily/Winged helix DNA-binding domain"/>
    <property type="match status" value="1"/>
</dbReference>
<dbReference type="PRINTS" id="PR00598">
    <property type="entry name" value="HTHMARR"/>
</dbReference>
<dbReference type="GO" id="GO:0003700">
    <property type="term" value="F:DNA-binding transcription factor activity"/>
    <property type="evidence" value="ECO:0007669"/>
    <property type="project" value="InterPro"/>
</dbReference>
<dbReference type="PROSITE" id="PS50995">
    <property type="entry name" value="HTH_MARR_2"/>
    <property type="match status" value="1"/>
</dbReference>
<evidence type="ECO:0000256" key="1">
    <source>
        <dbReference type="ARBA" id="ARBA00023015"/>
    </source>
</evidence>
<organism evidence="5 6">
    <name type="scientific">Marinomonas polaris DSM 16579</name>
    <dbReference type="NCBI Taxonomy" id="1122206"/>
    <lineage>
        <taxon>Bacteria</taxon>
        <taxon>Pseudomonadati</taxon>
        <taxon>Pseudomonadota</taxon>
        <taxon>Gammaproteobacteria</taxon>
        <taxon>Oceanospirillales</taxon>
        <taxon>Oceanospirillaceae</taxon>
        <taxon>Marinomonas</taxon>
    </lineage>
</organism>
<keyword evidence="3" id="KW-0804">Transcription</keyword>
<evidence type="ECO:0000313" key="5">
    <source>
        <dbReference type="EMBL" id="SHF48270.1"/>
    </source>
</evidence>
<gene>
    <name evidence="5" type="ORF">SAMN02745753_02046</name>
</gene>
<dbReference type="InterPro" id="IPR036390">
    <property type="entry name" value="WH_DNA-bd_sf"/>
</dbReference>
<dbReference type="PANTHER" id="PTHR42756">
    <property type="entry name" value="TRANSCRIPTIONAL REGULATOR, MARR"/>
    <property type="match status" value="1"/>
</dbReference>
<dbReference type="Pfam" id="PF12802">
    <property type="entry name" value="MarR_2"/>
    <property type="match status" value="1"/>
</dbReference>
<dbReference type="RefSeq" id="WP_072839602.1">
    <property type="nucleotide sequence ID" value="NZ_FQVF01000008.1"/>
</dbReference>
<evidence type="ECO:0000256" key="3">
    <source>
        <dbReference type="ARBA" id="ARBA00023163"/>
    </source>
</evidence>
<keyword evidence="1" id="KW-0805">Transcription regulation</keyword>
<dbReference type="InterPro" id="IPR036388">
    <property type="entry name" value="WH-like_DNA-bd_sf"/>
</dbReference>
<dbReference type="PANTHER" id="PTHR42756:SF1">
    <property type="entry name" value="TRANSCRIPTIONAL REPRESSOR OF EMRAB OPERON"/>
    <property type="match status" value="1"/>
</dbReference>